<evidence type="ECO:0000259" key="1">
    <source>
        <dbReference type="Pfam" id="PF22262"/>
    </source>
</evidence>
<evidence type="ECO:0000313" key="2">
    <source>
        <dbReference type="EMBL" id="QAT13892.1"/>
    </source>
</evidence>
<reference evidence="2 4" key="1">
    <citation type="submission" date="2019-01" db="EMBL/GenBank/DDBJ databases">
        <title>Brevundimonas diminuta Genome sequencing and assembly.</title>
        <authorList>
            <person name="Chen H."/>
        </authorList>
    </citation>
    <scope>NUCLEOTIDE SEQUENCE [LARGE SCALE GENOMIC DNA]</scope>
    <source>
        <strain evidence="2">ATCC</strain>
        <strain evidence="4">ATCC(B) 19146</strain>
    </source>
</reference>
<dbReference type="Proteomes" id="UP000287388">
    <property type="component" value="Chromosome"/>
</dbReference>
<evidence type="ECO:0000313" key="3">
    <source>
        <dbReference type="EMBL" id="QQB88742.1"/>
    </source>
</evidence>
<feature type="domain" description="DUF6950" evidence="1">
    <location>
        <begin position="9"/>
        <end position="104"/>
    </location>
</feature>
<dbReference type="Pfam" id="PF22262">
    <property type="entry name" value="DUF6950"/>
    <property type="match status" value="1"/>
</dbReference>
<keyword evidence="5" id="KW-1185">Reference proteome</keyword>
<dbReference type="KEGG" id="bdm:EQG53_05680"/>
<gene>
    <name evidence="2" type="ORF">EQG53_05680</name>
    <name evidence="3" type="ORF">I6H83_16745</name>
</gene>
<dbReference type="InterPro" id="IPR053802">
    <property type="entry name" value="DUF6950"/>
</dbReference>
<protein>
    <recommendedName>
        <fullName evidence="1">DUF6950 domain-containing protein</fullName>
    </recommendedName>
</protein>
<dbReference type="AlphaFoldDB" id="A0A410NVJ4"/>
<evidence type="ECO:0000313" key="5">
    <source>
        <dbReference type="Proteomes" id="UP000596117"/>
    </source>
</evidence>
<dbReference type="EMBL" id="CP035093">
    <property type="protein sequence ID" value="QAT13892.1"/>
    <property type="molecule type" value="Genomic_DNA"/>
</dbReference>
<sequence>MLAFHLKGFGFKPSLLKAGAYSTPVGARRALKKLGVSSLSEIMDQHFPRIAPAEARTGDILCGPGAGGMGDAMAIRLHRNNALGFLDGVCGEVVIHDYVAAWRVV</sequence>
<name>A0A410NVJ4_BREDI</name>
<proteinExistence type="predicted"/>
<organism evidence="2 4">
    <name type="scientific">Brevundimonas diminuta</name>
    <name type="common">Pseudomonas diminuta</name>
    <dbReference type="NCBI Taxonomy" id="293"/>
    <lineage>
        <taxon>Bacteria</taxon>
        <taxon>Pseudomonadati</taxon>
        <taxon>Pseudomonadota</taxon>
        <taxon>Alphaproteobacteria</taxon>
        <taxon>Caulobacterales</taxon>
        <taxon>Caulobacteraceae</taxon>
        <taxon>Brevundimonas</taxon>
    </lineage>
</organism>
<evidence type="ECO:0000313" key="4">
    <source>
        <dbReference type="Proteomes" id="UP000287388"/>
    </source>
</evidence>
<reference evidence="3 5" key="2">
    <citation type="submission" date="2020-12" db="EMBL/GenBank/DDBJ databases">
        <title>FDA dAtabase for Regulatory Grade micrObial Sequences (FDA-ARGOS): Supporting development and validation of Infectious Disease Dx tests.</title>
        <authorList>
            <person name="Kerrigan L."/>
            <person name="Long C."/>
            <person name="Tallon L."/>
            <person name="Sadzewicz L."/>
            <person name="Zhao X."/>
            <person name="Boylan J."/>
            <person name="Ott S."/>
            <person name="Bowen H."/>
            <person name="Vavikolanu K."/>
            <person name="Mehta A."/>
            <person name="Aluvathingal J."/>
            <person name="Nadendla S."/>
            <person name="Yan Y."/>
            <person name="Sichtig H."/>
        </authorList>
    </citation>
    <scope>NUCLEOTIDE SEQUENCE [LARGE SCALE GENOMIC DNA]</scope>
    <source>
        <strain evidence="3 5">FDAARGOS_1026</strain>
    </source>
</reference>
<accession>A0A410NVJ4</accession>
<dbReference type="Proteomes" id="UP000596117">
    <property type="component" value="Chromosome"/>
</dbReference>
<dbReference type="EMBL" id="CP066026">
    <property type="protein sequence ID" value="QQB88742.1"/>
    <property type="molecule type" value="Genomic_DNA"/>
</dbReference>